<evidence type="ECO:0000256" key="1">
    <source>
        <dbReference type="SAM" id="MobiDB-lite"/>
    </source>
</evidence>
<comment type="caution">
    <text evidence="2">The sequence shown here is derived from an EMBL/GenBank/DDBJ whole genome shotgun (WGS) entry which is preliminary data.</text>
</comment>
<protein>
    <submittedName>
        <fullName evidence="2">Uncharacterized protein</fullName>
    </submittedName>
</protein>
<organism evidence="2 3">
    <name type="scientific">Pleurodeles waltl</name>
    <name type="common">Iberian ribbed newt</name>
    <dbReference type="NCBI Taxonomy" id="8319"/>
    <lineage>
        <taxon>Eukaryota</taxon>
        <taxon>Metazoa</taxon>
        <taxon>Chordata</taxon>
        <taxon>Craniata</taxon>
        <taxon>Vertebrata</taxon>
        <taxon>Euteleostomi</taxon>
        <taxon>Amphibia</taxon>
        <taxon>Batrachia</taxon>
        <taxon>Caudata</taxon>
        <taxon>Salamandroidea</taxon>
        <taxon>Salamandridae</taxon>
        <taxon>Pleurodelinae</taxon>
        <taxon>Pleurodeles</taxon>
    </lineage>
</organism>
<evidence type="ECO:0000313" key="3">
    <source>
        <dbReference type="Proteomes" id="UP001066276"/>
    </source>
</evidence>
<proteinExistence type="predicted"/>
<feature type="compositionally biased region" description="Pro residues" evidence="1">
    <location>
        <begin position="40"/>
        <end position="51"/>
    </location>
</feature>
<feature type="region of interest" description="Disordered" evidence="1">
    <location>
        <begin position="32"/>
        <end position="66"/>
    </location>
</feature>
<dbReference type="Proteomes" id="UP001066276">
    <property type="component" value="Chromosome 4_2"/>
</dbReference>
<dbReference type="EMBL" id="JANPWB010000008">
    <property type="protein sequence ID" value="KAJ1160111.1"/>
    <property type="molecule type" value="Genomic_DNA"/>
</dbReference>
<accession>A0AAV7S5R1</accession>
<dbReference type="AlphaFoldDB" id="A0AAV7S5R1"/>
<name>A0AAV7S5R1_PLEWA</name>
<reference evidence="2" key="1">
    <citation type="journal article" date="2022" name="bioRxiv">
        <title>Sequencing and chromosome-scale assembly of the giantPleurodeles waltlgenome.</title>
        <authorList>
            <person name="Brown T."/>
            <person name="Elewa A."/>
            <person name="Iarovenko S."/>
            <person name="Subramanian E."/>
            <person name="Araus A.J."/>
            <person name="Petzold A."/>
            <person name="Susuki M."/>
            <person name="Suzuki K.-i.T."/>
            <person name="Hayashi T."/>
            <person name="Toyoda A."/>
            <person name="Oliveira C."/>
            <person name="Osipova E."/>
            <person name="Leigh N.D."/>
            <person name="Simon A."/>
            <person name="Yun M.H."/>
        </authorList>
    </citation>
    <scope>NUCLEOTIDE SEQUENCE</scope>
    <source>
        <strain evidence="2">20211129_DDA</strain>
        <tissue evidence="2">Liver</tissue>
    </source>
</reference>
<sequence>MRPVRLKGPVAIGALGEPEAQAGQAAQCSLGVNPAGGLPFPCPLPAGPPRPGDGRQKETGEIGGSA</sequence>
<keyword evidence="3" id="KW-1185">Reference proteome</keyword>
<evidence type="ECO:0000313" key="2">
    <source>
        <dbReference type="EMBL" id="KAJ1160111.1"/>
    </source>
</evidence>
<gene>
    <name evidence="2" type="ORF">NDU88_000613</name>
</gene>